<keyword evidence="1" id="KW-0503">Monooxygenase</keyword>
<dbReference type="PANTHER" id="PTHR42747:SF3">
    <property type="entry name" value="NITRONATE MONOOXYGENASE-RELATED"/>
    <property type="match status" value="1"/>
</dbReference>
<dbReference type="Proteomes" id="UP000254601">
    <property type="component" value="Unassembled WGS sequence"/>
</dbReference>
<dbReference type="AlphaFoldDB" id="A0A380MMV1"/>
<reference evidence="1 2" key="1">
    <citation type="submission" date="2018-06" db="EMBL/GenBank/DDBJ databases">
        <authorList>
            <consortium name="Pathogen Informatics"/>
            <person name="Doyle S."/>
        </authorList>
    </citation>
    <scope>NUCLEOTIDE SEQUENCE [LARGE SCALE GENOMIC DNA]</scope>
    <source>
        <strain evidence="1 2">NCTC13337</strain>
    </source>
</reference>
<gene>
    <name evidence="1" type="ORF">NCTC13337_00492</name>
</gene>
<dbReference type="InterPro" id="IPR013785">
    <property type="entry name" value="Aldolase_TIM"/>
</dbReference>
<dbReference type="EMBL" id="UHIC01000001">
    <property type="protein sequence ID" value="SUO93959.1"/>
    <property type="molecule type" value="Genomic_DNA"/>
</dbReference>
<sequence length="159" mass="17545">MPIAGFTFNCLTREQISALHQVGTKAIGTANHPLELEAWAAIGEDAIVNCLKNTYNVNSISTLKTAQKCGMHFFWESCYICVQGKEAGGHCGSWLTVSDKLLPLLPLILQSKSITNIPLIAAGGLMNTNDIKTETFAKFRFTRIFATSRKINTMILIYF</sequence>
<dbReference type="PANTHER" id="PTHR42747">
    <property type="entry name" value="NITRONATE MONOOXYGENASE-RELATED"/>
    <property type="match status" value="1"/>
</dbReference>
<evidence type="ECO:0000313" key="1">
    <source>
        <dbReference type="EMBL" id="SUO93959.1"/>
    </source>
</evidence>
<dbReference type="GO" id="GO:0018580">
    <property type="term" value="F:nitronate monooxygenase activity"/>
    <property type="evidence" value="ECO:0007669"/>
    <property type="project" value="TreeGrafter"/>
</dbReference>
<protein>
    <submittedName>
        <fullName evidence="1">Nitronate monooxygenase</fullName>
    </submittedName>
</protein>
<keyword evidence="2" id="KW-1185">Reference proteome</keyword>
<accession>A0A380MMV1</accession>
<evidence type="ECO:0000313" key="2">
    <source>
        <dbReference type="Proteomes" id="UP000254601"/>
    </source>
</evidence>
<proteinExistence type="predicted"/>
<dbReference type="Gene3D" id="3.20.20.70">
    <property type="entry name" value="Aldolase class I"/>
    <property type="match status" value="1"/>
</dbReference>
<dbReference type="SUPFAM" id="SSF51412">
    <property type="entry name" value="Inosine monophosphate dehydrogenase (IMPDH)"/>
    <property type="match status" value="1"/>
</dbReference>
<name>A0A380MMV1_9GAMM</name>
<keyword evidence="1" id="KW-0560">Oxidoreductase</keyword>
<organism evidence="1 2">
    <name type="scientific">Suttonella ornithocola</name>
    <dbReference type="NCBI Taxonomy" id="279832"/>
    <lineage>
        <taxon>Bacteria</taxon>
        <taxon>Pseudomonadati</taxon>
        <taxon>Pseudomonadota</taxon>
        <taxon>Gammaproteobacteria</taxon>
        <taxon>Cardiobacteriales</taxon>
        <taxon>Cardiobacteriaceae</taxon>
        <taxon>Suttonella</taxon>
    </lineage>
</organism>
<dbReference type="Pfam" id="PF03060">
    <property type="entry name" value="NMO"/>
    <property type="match status" value="1"/>
</dbReference>